<dbReference type="RefSeq" id="WP_111568521.1">
    <property type="nucleotide sequence ID" value="NZ_PIPK01000003.1"/>
</dbReference>
<dbReference type="PANTHER" id="PTHR22572">
    <property type="entry name" value="SUGAR-1-PHOSPHATE GUANYL TRANSFERASE"/>
    <property type="match status" value="1"/>
</dbReference>
<reference evidence="3 5" key="2">
    <citation type="submission" date="2018-06" db="EMBL/GenBank/DDBJ databases">
        <title>Genomic Encyclopedia of Type Strains, Phase III (KMG-III): the genomes of soil and plant-associated and newly described type strains.</title>
        <authorList>
            <person name="Whitman W."/>
        </authorList>
    </citation>
    <scope>NUCLEOTIDE SEQUENCE [LARGE SCALE GENOMIC DNA]</scope>
    <source>
        <strain evidence="3 5">CGMCC 1.15366</strain>
    </source>
</reference>
<dbReference type="Pfam" id="PF00571">
    <property type="entry name" value="CBS"/>
    <property type="match status" value="2"/>
</dbReference>
<dbReference type="Pfam" id="PF00483">
    <property type="entry name" value="NTP_transferase"/>
    <property type="match status" value="1"/>
</dbReference>
<accession>A0A327X5V9</accession>
<dbReference type="AlphaFoldDB" id="A0A327X5V9"/>
<dbReference type="SUPFAM" id="SSF54631">
    <property type="entry name" value="CBS-domain pair"/>
    <property type="match status" value="1"/>
</dbReference>
<dbReference type="Gene3D" id="3.90.550.10">
    <property type="entry name" value="Spore Coat Polysaccharide Biosynthesis Protein SpsA, Chain A"/>
    <property type="match status" value="1"/>
</dbReference>
<dbReference type="SMART" id="SM00116">
    <property type="entry name" value="CBS"/>
    <property type="match status" value="2"/>
</dbReference>
<dbReference type="EMBL" id="PIPK01000003">
    <property type="protein sequence ID" value="RUO27267.1"/>
    <property type="molecule type" value="Genomic_DNA"/>
</dbReference>
<keyword evidence="1" id="KW-0129">CBS domain</keyword>
<sequence>MSFNWVDTVVTPESSVQQALVKLNQTGSRIVLVCQNNRLHGVVTDGDIRRSLLAGQGLDAPVSQVMNDKPLTLGKQVPRSEALRLMREKQVLAIPIVSDVNELLGLYTLAELSTSKSIDNPVFIMAGGFGTRLRPLTNITPKPMLNVGGKPVLETLILRLKRHGFVNFHISTHYLPEVIHQHFGDGQQFGVSIQYVHEESPLGTAGALGLLDPEHLKLPMLVVNGDILTAIDFERLLEFHLQNNFAATMCVREYEHQIPYGVIQGEQGRICSIEEKPTQRCFVNAGMYVLNPEVIDACVSGAHIDMTDLLATQMQNQQGVGMFPIHEYWLDIGRMDDFQRAQSDIESLGL</sequence>
<evidence type="ECO:0000313" key="3">
    <source>
        <dbReference type="EMBL" id="RAK00734.1"/>
    </source>
</evidence>
<organism evidence="3 5">
    <name type="scientific">Aliidiomarina maris</name>
    <dbReference type="NCBI Taxonomy" id="531312"/>
    <lineage>
        <taxon>Bacteria</taxon>
        <taxon>Pseudomonadati</taxon>
        <taxon>Pseudomonadota</taxon>
        <taxon>Gammaproteobacteria</taxon>
        <taxon>Alteromonadales</taxon>
        <taxon>Idiomarinaceae</taxon>
        <taxon>Aliidiomarina</taxon>
    </lineage>
</organism>
<comment type="caution">
    <text evidence="3">The sequence shown here is derived from an EMBL/GenBank/DDBJ whole genome shotgun (WGS) entry which is preliminary data.</text>
</comment>
<dbReference type="InterPro" id="IPR029044">
    <property type="entry name" value="Nucleotide-diphossugar_trans"/>
</dbReference>
<dbReference type="InterPro" id="IPR050486">
    <property type="entry name" value="Mannose-1P_guanyltransferase"/>
</dbReference>
<dbReference type="InterPro" id="IPR005835">
    <property type="entry name" value="NTP_transferase_dom"/>
</dbReference>
<evidence type="ECO:0000313" key="6">
    <source>
        <dbReference type="Proteomes" id="UP000287865"/>
    </source>
</evidence>
<dbReference type="InterPro" id="IPR046342">
    <property type="entry name" value="CBS_dom_sf"/>
</dbReference>
<proteinExistence type="predicted"/>
<feature type="domain" description="CBS" evidence="2">
    <location>
        <begin position="66"/>
        <end position="122"/>
    </location>
</feature>
<dbReference type="Proteomes" id="UP000249203">
    <property type="component" value="Unassembled WGS sequence"/>
</dbReference>
<keyword evidence="6" id="KW-1185">Reference proteome</keyword>
<dbReference type="CDD" id="cd04607">
    <property type="entry name" value="CBS_pair_NTP_transferase_assoc"/>
    <property type="match status" value="1"/>
</dbReference>
<evidence type="ECO:0000259" key="2">
    <source>
        <dbReference type="PROSITE" id="PS51371"/>
    </source>
</evidence>
<protein>
    <submittedName>
        <fullName evidence="4">Alcohol dehydrogenase</fullName>
    </submittedName>
    <submittedName>
        <fullName evidence="3">CBS domain protein</fullName>
    </submittedName>
</protein>
<feature type="domain" description="CBS" evidence="2">
    <location>
        <begin position="1"/>
        <end position="60"/>
    </location>
</feature>
<dbReference type="InterPro" id="IPR000644">
    <property type="entry name" value="CBS_dom"/>
</dbReference>
<dbReference type="Gene3D" id="3.10.580.10">
    <property type="entry name" value="CBS-domain"/>
    <property type="match status" value="1"/>
</dbReference>
<gene>
    <name evidence="3" type="ORF">B0I24_102159</name>
    <name evidence="4" type="ORF">CWE07_04785</name>
</gene>
<dbReference type="Proteomes" id="UP000287865">
    <property type="component" value="Unassembled WGS sequence"/>
</dbReference>
<dbReference type="PROSITE" id="PS51371">
    <property type="entry name" value="CBS"/>
    <property type="match status" value="2"/>
</dbReference>
<name>A0A327X5V9_9GAMM</name>
<dbReference type="EMBL" id="QLMD01000002">
    <property type="protein sequence ID" value="RAK00734.1"/>
    <property type="molecule type" value="Genomic_DNA"/>
</dbReference>
<reference evidence="4 6" key="1">
    <citation type="journal article" date="2018" name="Front. Microbiol.">
        <title>Genome-Based Analysis Reveals the Taxonomy and Diversity of the Family Idiomarinaceae.</title>
        <authorList>
            <person name="Liu Y."/>
            <person name="Lai Q."/>
            <person name="Shao Z."/>
        </authorList>
    </citation>
    <scope>NUCLEOTIDE SEQUENCE [LARGE SCALE GENOMIC DNA]</scope>
    <source>
        <strain evidence="4 6">CF12-14</strain>
    </source>
</reference>
<dbReference type="CDD" id="cd06426">
    <property type="entry name" value="NTP_transferase_like_2"/>
    <property type="match status" value="1"/>
</dbReference>
<dbReference type="OrthoDB" id="9788272at2"/>
<evidence type="ECO:0000313" key="5">
    <source>
        <dbReference type="Proteomes" id="UP000249203"/>
    </source>
</evidence>
<evidence type="ECO:0000313" key="4">
    <source>
        <dbReference type="EMBL" id="RUO27267.1"/>
    </source>
</evidence>
<evidence type="ECO:0000256" key="1">
    <source>
        <dbReference type="PROSITE-ProRule" id="PRU00703"/>
    </source>
</evidence>
<dbReference type="SUPFAM" id="SSF53448">
    <property type="entry name" value="Nucleotide-diphospho-sugar transferases"/>
    <property type="match status" value="1"/>
</dbReference>